<name>A0A7R9IC34_9NEOP</name>
<sequence>MLSSTTEGGEIEVRISVGWPLYLSSTLYCLVAPQFMFSEPYVMSSPLYSEPIRTLTWEFKVMSCLL</sequence>
<organism evidence="1">
    <name type="scientific">Timema tahoe</name>
    <dbReference type="NCBI Taxonomy" id="61484"/>
    <lineage>
        <taxon>Eukaryota</taxon>
        <taxon>Metazoa</taxon>
        <taxon>Ecdysozoa</taxon>
        <taxon>Arthropoda</taxon>
        <taxon>Hexapoda</taxon>
        <taxon>Insecta</taxon>
        <taxon>Pterygota</taxon>
        <taxon>Neoptera</taxon>
        <taxon>Polyneoptera</taxon>
        <taxon>Phasmatodea</taxon>
        <taxon>Timematodea</taxon>
        <taxon>Timematoidea</taxon>
        <taxon>Timematidae</taxon>
        <taxon>Timema</taxon>
    </lineage>
</organism>
<accession>A0A7R9IC34</accession>
<reference evidence="1" key="1">
    <citation type="submission" date="2020-11" db="EMBL/GenBank/DDBJ databases">
        <authorList>
            <person name="Tran Van P."/>
        </authorList>
    </citation>
    <scope>NUCLEOTIDE SEQUENCE</scope>
</reference>
<dbReference type="AlphaFoldDB" id="A0A7R9IC34"/>
<dbReference type="EMBL" id="OE000396">
    <property type="protein sequence ID" value="CAD7453689.1"/>
    <property type="molecule type" value="Genomic_DNA"/>
</dbReference>
<evidence type="ECO:0000313" key="1">
    <source>
        <dbReference type="EMBL" id="CAD7453689.1"/>
    </source>
</evidence>
<proteinExistence type="predicted"/>
<gene>
    <name evidence="1" type="ORF">TTEB3V08_LOCUS1818</name>
</gene>
<protein>
    <submittedName>
        <fullName evidence="1">Uncharacterized protein</fullName>
    </submittedName>
</protein>